<evidence type="ECO:0000313" key="20">
    <source>
        <dbReference type="Proteomes" id="UP001222087"/>
    </source>
</evidence>
<dbReference type="Gene3D" id="3.40.50.300">
    <property type="entry name" value="P-loop containing nucleotide triphosphate hydrolases"/>
    <property type="match status" value="3"/>
</dbReference>
<keyword evidence="6" id="KW-0269">Exonuclease</keyword>
<keyword evidence="20" id="KW-1185">Reference proteome</keyword>
<evidence type="ECO:0000256" key="8">
    <source>
        <dbReference type="ARBA" id="ARBA00023125"/>
    </source>
</evidence>
<dbReference type="InterPro" id="IPR011604">
    <property type="entry name" value="PDDEXK-like_dom_sf"/>
</dbReference>
<comment type="catalytic activity">
    <reaction evidence="11">
        <text>Couples ATP hydrolysis with the unwinding of duplex DNA by translocating in the 3'-5' direction.</text>
        <dbReference type="EC" id="5.6.2.4"/>
    </reaction>
</comment>
<evidence type="ECO:0000256" key="14">
    <source>
        <dbReference type="ARBA" id="ARBA00048988"/>
    </source>
</evidence>
<keyword evidence="3" id="KW-0227">DNA damage</keyword>
<keyword evidence="8" id="KW-0238">DNA-binding</keyword>
<dbReference type="Proteomes" id="UP001222087">
    <property type="component" value="Chromosome"/>
</dbReference>
<evidence type="ECO:0000256" key="7">
    <source>
        <dbReference type="ARBA" id="ARBA00022840"/>
    </source>
</evidence>
<evidence type="ECO:0000256" key="5">
    <source>
        <dbReference type="ARBA" id="ARBA00022806"/>
    </source>
</evidence>
<proteinExistence type="predicted"/>
<dbReference type="EC" id="5.6.2.4" evidence="12"/>
<keyword evidence="10" id="KW-0413">Isomerase</keyword>
<dbReference type="InterPro" id="IPR014017">
    <property type="entry name" value="DNA_helicase_UvrD-like_C"/>
</dbReference>
<feature type="region of interest" description="Disordered" evidence="16">
    <location>
        <begin position="1"/>
        <end position="20"/>
    </location>
</feature>
<evidence type="ECO:0000259" key="18">
    <source>
        <dbReference type="PROSITE" id="PS51217"/>
    </source>
</evidence>
<reference evidence="19 20" key="1">
    <citation type="submission" date="2023-02" db="EMBL/GenBank/DDBJ databases">
        <title>Genome Sequence of L. cardiaca H63T.</title>
        <authorList>
            <person name="Lopez A.E."/>
            <person name="Cianciotto N.P."/>
        </authorList>
    </citation>
    <scope>NUCLEOTIDE SEQUENCE [LARGE SCALE GENOMIC DNA]</scope>
    <source>
        <strain evidence="19 20">H63</strain>
    </source>
</reference>
<organism evidence="19 20">
    <name type="scientific">Legionella cardiaca</name>
    <dbReference type="NCBI Taxonomy" id="1071983"/>
    <lineage>
        <taxon>Bacteria</taxon>
        <taxon>Pseudomonadati</taxon>
        <taxon>Pseudomonadota</taxon>
        <taxon>Gammaproteobacteria</taxon>
        <taxon>Legionellales</taxon>
        <taxon>Legionellaceae</taxon>
        <taxon>Legionella</taxon>
    </lineage>
</organism>
<dbReference type="PROSITE" id="PS51217">
    <property type="entry name" value="UVRD_HELICASE_CTER"/>
    <property type="match status" value="1"/>
</dbReference>
<feature type="domain" description="UvrD-like helicase ATP-binding" evidence="17">
    <location>
        <begin position="1"/>
        <end position="485"/>
    </location>
</feature>
<dbReference type="InterPro" id="IPR014016">
    <property type="entry name" value="UvrD-like_ATP-bd"/>
</dbReference>
<evidence type="ECO:0000259" key="17">
    <source>
        <dbReference type="PROSITE" id="PS51198"/>
    </source>
</evidence>
<dbReference type="RefSeq" id="WP_275089523.1">
    <property type="nucleotide sequence ID" value="NZ_CP119078.1"/>
</dbReference>
<evidence type="ECO:0000256" key="10">
    <source>
        <dbReference type="ARBA" id="ARBA00023235"/>
    </source>
</evidence>
<dbReference type="SUPFAM" id="SSF52980">
    <property type="entry name" value="Restriction endonuclease-like"/>
    <property type="match status" value="1"/>
</dbReference>
<dbReference type="PANTHER" id="PTHR11070:SF2">
    <property type="entry name" value="ATP-DEPENDENT DNA HELICASE SRS2"/>
    <property type="match status" value="1"/>
</dbReference>
<protein>
    <recommendedName>
        <fullName evidence="12">DNA 3'-5' helicase</fullName>
        <ecNumber evidence="12">5.6.2.4</ecNumber>
    </recommendedName>
    <alternativeName>
        <fullName evidence="13">DNA 3'-5' helicase II</fullName>
    </alternativeName>
</protein>
<evidence type="ECO:0000256" key="15">
    <source>
        <dbReference type="PROSITE-ProRule" id="PRU00560"/>
    </source>
</evidence>
<keyword evidence="7 15" id="KW-0067">ATP-binding</keyword>
<evidence type="ECO:0000256" key="12">
    <source>
        <dbReference type="ARBA" id="ARBA00034808"/>
    </source>
</evidence>
<comment type="catalytic activity">
    <reaction evidence="14">
        <text>ATP + H2O = ADP + phosphate + H(+)</text>
        <dbReference type="Rhea" id="RHEA:13065"/>
        <dbReference type="ChEBI" id="CHEBI:15377"/>
        <dbReference type="ChEBI" id="CHEBI:15378"/>
        <dbReference type="ChEBI" id="CHEBI:30616"/>
        <dbReference type="ChEBI" id="CHEBI:43474"/>
        <dbReference type="ChEBI" id="CHEBI:456216"/>
        <dbReference type="EC" id="5.6.2.4"/>
    </reaction>
</comment>
<keyword evidence="9" id="KW-0234">DNA repair</keyword>
<evidence type="ECO:0000256" key="4">
    <source>
        <dbReference type="ARBA" id="ARBA00022801"/>
    </source>
</evidence>
<dbReference type="InterPro" id="IPR000212">
    <property type="entry name" value="DNA_helicase_UvrD/REP"/>
</dbReference>
<dbReference type="PANTHER" id="PTHR11070">
    <property type="entry name" value="UVRD / RECB / PCRA DNA HELICASE FAMILY MEMBER"/>
    <property type="match status" value="1"/>
</dbReference>
<accession>A0ABY8AVE0</accession>
<dbReference type="InterPro" id="IPR011335">
    <property type="entry name" value="Restrct_endonuc-II-like"/>
</dbReference>
<feature type="binding site" evidence="15">
    <location>
        <begin position="22"/>
        <end position="29"/>
    </location>
    <ligand>
        <name>ATP</name>
        <dbReference type="ChEBI" id="CHEBI:30616"/>
    </ligand>
</feature>
<dbReference type="Gene3D" id="1.10.486.10">
    <property type="entry name" value="PCRA, domain 4"/>
    <property type="match status" value="1"/>
</dbReference>
<dbReference type="Pfam" id="PF00580">
    <property type="entry name" value="UvrD-helicase"/>
    <property type="match status" value="1"/>
</dbReference>
<dbReference type="PROSITE" id="PS51198">
    <property type="entry name" value="UVRD_HELICASE_ATP_BIND"/>
    <property type="match status" value="1"/>
</dbReference>
<keyword evidence="2 15" id="KW-0547">Nucleotide-binding</keyword>
<dbReference type="InterPro" id="IPR027417">
    <property type="entry name" value="P-loop_NTPase"/>
</dbReference>
<dbReference type="Gene3D" id="3.90.320.10">
    <property type="match status" value="1"/>
</dbReference>
<evidence type="ECO:0000256" key="11">
    <source>
        <dbReference type="ARBA" id="ARBA00034617"/>
    </source>
</evidence>
<evidence type="ECO:0000256" key="6">
    <source>
        <dbReference type="ARBA" id="ARBA00022839"/>
    </source>
</evidence>
<evidence type="ECO:0000256" key="1">
    <source>
        <dbReference type="ARBA" id="ARBA00022722"/>
    </source>
</evidence>
<evidence type="ECO:0000256" key="9">
    <source>
        <dbReference type="ARBA" id="ARBA00023204"/>
    </source>
</evidence>
<dbReference type="EMBL" id="CP119078">
    <property type="protein sequence ID" value="WED43711.1"/>
    <property type="molecule type" value="Genomic_DNA"/>
</dbReference>
<name>A0ABY8AVE0_9GAMM</name>
<evidence type="ECO:0000256" key="16">
    <source>
        <dbReference type="SAM" id="MobiDB-lite"/>
    </source>
</evidence>
<feature type="domain" description="UvrD-like helicase C-terminal" evidence="18">
    <location>
        <begin position="497"/>
        <end position="757"/>
    </location>
</feature>
<evidence type="ECO:0000313" key="19">
    <source>
        <dbReference type="EMBL" id="WED43711.1"/>
    </source>
</evidence>
<keyword evidence="1" id="KW-0540">Nuclease</keyword>
<evidence type="ECO:0000256" key="2">
    <source>
        <dbReference type="ARBA" id="ARBA00022741"/>
    </source>
</evidence>
<keyword evidence="5 15" id="KW-0347">Helicase</keyword>
<dbReference type="Pfam" id="PF13361">
    <property type="entry name" value="UvrD_C"/>
    <property type="match status" value="1"/>
</dbReference>
<dbReference type="SUPFAM" id="SSF52540">
    <property type="entry name" value="P-loop containing nucleoside triphosphate hydrolases"/>
    <property type="match status" value="1"/>
</dbReference>
<evidence type="ECO:0000256" key="3">
    <source>
        <dbReference type="ARBA" id="ARBA00022763"/>
    </source>
</evidence>
<evidence type="ECO:0000256" key="13">
    <source>
        <dbReference type="ARBA" id="ARBA00034923"/>
    </source>
</evidence>
<sequence length="1079" mass="124417">MLKDKQQRTQATDPSRSFIVQAPAGSGKTEILTQRYLRLLSTVSTPEQIIALTFTRKAASEMRERILLALRQAAENIPPTSAHQQQTFLYAREALARSQQLEWQLLKQPARLKVMTIDSLCQTISQAIPLQEKQIPYAQITENPQTLYQTAARACLADALDDPALHLPLKHLLKHLDNRQDKLLSLFCDLLISRDQWLPALYQVKNQDKTCFENLLKIIEQNELNRFKQSIPLDCQTELCTLARQVADIEANPESPRYLLRDWQNYQQLDRELALSLAALLLTSQNTLRQSFDHHVGLKRGACADHLYDNLKAASKTLLEKLSADSSFLDALLTIKELPATQYDVEQWQVLQALFTLLPRLVGHLHLVFNENNELDFTAVSGQALFALGDEQEPTDLALYLDNTIQHLLVDEFQDTSIQQFNLLTKLVHGWQQGDGRTLFVVGDPMQSIYRFRQAEVGLFLKAKQQGIGTVRLEFLELCCNFRSSATIVDWVNQKFQTIFPQIDKIESGAISFHKAVNVLPTDEKSYIKAYQFTDRRLEAEAVVECAMSELQNNDKDEIAILVRSRSQLIEITRLLRERHVTFQGVEIELLSRLPHLRDLWSLTQALLMPANRLAWLALLRSPFCGLSLAELHLIANLDKNKSIYYALSQIDKLPLSEKSRTRLQFVYHVLHNALACRHQESLVDWITLTFKQLHGEQILDSKQQADLEQFWLLLTRFTARNPFPDLEQFKIEFNKLYSQRSMPSRLQVMTIHKSKGLEFDCVILPGLSSKTSNTEQPLLRWLKMPSTDDRDLLLVSPIKAAYRDSCAIYNYLAKLDAEKESYELQRLLYVAVTRAKKRLYLFDSSEKETKGTFRSLLRNQDFIAAPKEADETHPQMLPPSRYQLPIDFYLNPPVLNSQEIPSTEIPYPNNARQIGIVTHELLQWICNYHPQHIQELPWPMVINRFKSIGFEEKELSEACENLRAQIDRLLNEPIGQWLTQIHEQEFNEYALLINKEGTPSTRIIDRTFIHKGQRWIIDFKTGSEEISVQRKHRQQVNEYASFFADSNHPIRCGLYYLATGTWLEWNYAEESALPVASV</sequence>
<gene>
    <name evidence="19" type="ORF">PXX05_02735</name>
</gene>
<keyword evidence="4 15" id="KW-0378">Hydrolase</keyword>